<proteinExistence type="predicted"/>
<dbReference type="KEGG" id="tki:TKV_c01620"/>
<dbReference type="InterPro" id="IPR041881">
    <property type="entry name" value="PqqD_sf"/>
</dbReference>
<dbReference type="InterPro" id="IPR008792">
    <property type="entry name" value="PQQD"/>
</dbReference>
<dbReference type="Gene3D" id="1.10.10.1150">
    <property type="entry name" value="Coenzyme PQQ synthesis protein D (PqqD)"/>
    <property type="match status" value="1"/>
</dbReference>
<organism evidence="1 2">
    <name type="scientific">Thermoanaerobacter kivui</name>
    <name type="common">Acetogenium kivui</name>
    <dbReference type="NCBI Taxonomy" id="2325"/>
    <lineage>
        <taxon>Bacteria</taxon>
        <taxon>Bacillati</taxon>
        <taxon>Bacillota</taxon>
        <taxon>Clostridia</taxon>
        <taxon>Thermoanaerobacterales</taxon>
        <taxon>Thermoanaerobacteraceae</taxon>
        <taxon>Thermoanaerobacter</taxon>
    </lineage>
</organism>
<protein>
    <submittedName>
        <fullName evidence="1">PqqD: coenzyme PQQ synthesis protein D</fullName>
    </submittedName>
</protein>
<dbReference type="AlphaFoldDB" id="A0A097ANJ2"/>
<dbReference type="Proteomes" id="UP000029669">
    <property type="component" value="Chromosome"/>
</dbReference>
<accession>A0A097ANJ2</accession>
<keyword evidence="2" id="KW-1185">Reference proteome</keyword>
<dbReference type="HOGENOM" id="CLU_150513_0_0_9"/>
<evidence type="ECO:0000313" key="2">
    <source>
        <dbReference type="Proteomes" id="UP000029669"/>
    </source>
</evidence>
<name>A0A097ANJ2_THEKI</name>
<gene>
    <name evidence="1" type="ORF">TKV_c01620</name>
</gene>
<evidence type="ECO:0000313" key="1">
    <source>
        <dbReference type="EMBL" id="AIS51367.1"/>
    </source>
</evidence>
<dbReference type="STRING" id="2325.TKV_c01620"/>
<dbReference type="Pfam" id="PF05402">
    <property type="entry name" value="PqqD"/>
    <property type="match status" value="1"/>
</dbReference>
<dbReference type="EMBL" id="CP009170">
    <property type="protein sequence ID" value="AIS51367.1"/>
    <property type="molecule type" value="Genomic_DNA"/>
</dbReference>
<reference evidence="2" key="1">
    <citation type="journal article" date="2015" name="Genome Announc.">
        <title>Whole-Genome Sequences of 80 Environmental and Clinical Isolates of Burkholderia pseudomallei.</title>
        <authorList>
            <person name="Johnson S.L."/>
            <person name="Baker A.L."/>
            <person name="Chain P.S."/>
            <person name="Currie B.J."/>
            <person name="Daligault H.E."/>
            <person name="Davenport K.W."/>
            <person name="Davis C.B."/>
            <person name="Inglis T.J."/>
            <person name="Kaestli M."/>
            <person name="Koren S."/>
            <person name="Mayo M."/>
            <person name="Merritt A.J."/>
            <person name="Price E.P."/>
            <person name="Sarovich D.S."/>
            <person name="Warner J."/>
            <person name="Rosovitz M.J."/>
        </authorList>
    </citation>
    <scope>NUCLEOTIDE SEQUENCE [LARGE SCALE GENOMIC DNA]</scope>
    <source>
        <strain evidence="2">DSM 2030</strain>
    </source>
</reference>
<sequence>MLSVPHYSKKIEWKNKNGKVIFVFYHNKLVERLVRLFVKKPETTTLELYEIGSTVWNLIDGKRNVYEMGQKLKERFRDSVEPFYDRLIIFMRYLNRRGWGKY</sequence>